<evidence type="ECO:0000256" key="1">
    <source>
        <dbReference type="SAM" id="Phobius"/>
    </source>
</evidence>
<dbReference type="AlphaFoldDB" id="I3YWG2"/>
<evidence type="ECO:0000313" key="2">
    <source>
        <dbReference type="EMBL" id="AFL81330.1"/>
    </source>
</evidence>
<dbReference type="RefSeq" id="WP_014782585.1">
    <property type="nucleotide sequence ID" value="NC_018013.1"/>
</dbReference>
<feature type="transmembrane region" description="Helical" evidence="1">
    <location>
        <begin position="45"/>
        <end position="66"/>
    </location>
</feature>
<dbReference type="OrthoDB" id="1450420at2"/>
<dbReference type="PATRIC" id="fig|746697.3.peg.1889"/>
<reference evidence="2 3" key="1">
    <citation type="submission" date="2012-06" db="EMBL/GenBank/DDBJ databases">
        <title>The complete genome of Aequorivita sublithincola DSM 14238.</title>
        <authorList>
            <consortium name="US DOE Joint Genome Institute (JGI-PGF)"/>
            <person name="Lucas S."/>
            <person name="Copeland A."/>
            <person name="Lapidus A."/>
            <person name="Goodwin L."/>
            <person name="Pitluck S."/>
            <person name="Peters L."/>
            <person name="Munk A.C.C."/>
            <person name="Kyrpides N."/>
            <person name="Mavromatis K."/>
            <person name="Pagani I."/>
            <person name="Ivanova N."/>
            <person name="Ovchinnikova G."/>
            <person name="Zeytun A."/>
            <person name="Detter J.C."/>
            <person name="Han C."/>
            <person name="Land M."/>
            <person name="Hauser L."/>
            <person name="Markowitz V."/>
            <person name="Cheng J.-F."/>
            <person name="Hugenholtz P."/>
            <person name="Woyke T."/>
            <person name="Wu D."/>
            <person name="Tindall B."/>
            <person name="Faehnrich R."/>
            <person name="Brambilla E."/>
            <person name="Klenk H.-P."/>
            <person name="Eisen J.A."/>
        </authorList>
    </citation>
    <scope>NUCLEOTIDE SEQUENCE [LARGE SCALE GENOMIC DNA]</scope>
    <source>
        <strain evidence="3">DSM 14238 / LMG 21431 / ACAM 643 / 9-3</strain>
    </source>
</reference>
<evidence type="ECO:0000313" key="3">
    <source>
        <dbReference type="Proteomes" id="UP000006049"/>
    </source>
</evidence>
<dbReference type="HOGENOM" id="CLU_189847_0_0_10"/>
<keyword evidence="1" id="KW-0472">Membrane</keyword>
<keyword evidence="3" id="KW-1185">Reference proteome</keyword>
<gene>
    <name evidence="2" type="ordered locus">Aeqsu_1854</name>
</gene>
<protein>
    <submittedName>
        <fullName evidence="2">Uncharacterized protein</fullName>
    </submittedName>
</protein>
<name>I3YWG2_AEQSU</name>
<dbReference type="STRING" id="746697.Aeqsu_1854"/>
<dbReference type="KEGG" id="asl:Aeqsu_1854"/>
<organism evidence="2 3">
    <name type="scientific">Aequorivita sublithincola (strain DSM 14238 / LMG 21431 / ACAM 643 / 9-3)</name>
    <dbReference type="NCBI Taxonomy" id="746697"/>
    <lineage>
        <taxon>Bacteria</taxon>
        <taxon>Pseudomonadati</taxon>
        <taxon>Bacteroidota</taxon>
        <taxon>Flavobacteriia</taxon>
        <taxon>Flavobacteriales</taxon>
        <taxon>Flavobacteriaceae</taxon>
        <taxon>Aequorivita</taxon>
    </lineage>
</organism>
<keyword evidence="1" id="KW-1133">Transmembrane helix</keyword>
<proteinExistence type="predicted"/>
<accession>I3YWG2</accession>
<dbReference type="EMBL" id="CP003280">
    <property type="protein sequence ID" value="AFL81330.1"/>
    <property type="molecule type" value="Genomic_DNA"/>
</dbReference>
<keyword evidence="1" id="KW-0812">Transmembrane</keyword>
<sequence>MFKKVINTKGFWKSVISLAVTFAVLFALVKWAIEGFDLEYFTERNPWMFMLTLLLAGFVYGFFVTFGKFRAKLKEKESRR</sequence>
<feature type="transmembrane region" description="Helical" evidence="1">
    <location>
        <begin position="12"/>
        <end position="33"/>
    </location>
</feature>
<dbReference type="Proteomes" id="UP000006049">
    <property type="component" value="Chromosome"/>
</dbReference>